<proteinExistence type="predicted"/>
<evidence type="ECO:0000259" key="4">
    <source>
        <dbReference type="PROSITE" id="PS50885"/>
    </source>
</evidence>
<dbReference type="EMBL" id="JBHMEC010000017">
    <property type="protein sequence ID" value="MFB9150532.1"/>
    <property type="molecule type" value="Genomic_DNA"/>
</dbReference>
<evidence type="ECO:0000313" key="5">
    <source>
        <dbReference type="EMBL" id="MFB9150532.1"/>
    </source>
</evidence>
<feature type="domain" description="HAMP" evidence="4">
    <location>
        <begin position="203"/>
        <end position="257"/>
    </location>
</feature>
<reference evidence="5 6" key="1">
    <citation type="submission" date="2024-09" db="EMBL/GenBank/DDBJ databases">
        <authorList>
            <person name="Sun Q."/>
            <person name="Mori K."/>
        </authorList>
    </citation>
    <scope>NUCLEOTIDE SEQUENCE [LARGE SCALE GENOMIC DNA]</scope>
    <source>
        <strain evidence="5 6">CECT 9424</strain>
    </source>
</reference>
<keyword evidence="1" id="KW-0175">Coiled coil</keyword>
<accession>A0ABV5I1R5</accession>
<protein>
    <submittedName>
        <fullName evidence="5">HAMP domain-containing protein</fullName>
    </submittedName>
</protein>
<dbReference type="CDD" id="cd06225">
    <property type="entry name" value="HAMP"/>
    <property type="match status" value="1"/>
</dbReference>
<dbReference type="Proteomes" id="UP001589670">
    <property type="component" value="Unassembled WGS sequence"/>
</dbReference>
<evidence type="ECO:0000256" key="3">
    <source>
        <dbReference type="SAM" id="Phobius"/>
    </source>
</evidence>
<keyword evidence="3" id="KW-0472">Membrane</keyword>
<gene>
    <name evidence="5" type="ORF">ACFFU4_12315</name>
</gene>
<dbReference type="Gene3D" id="6.10.340.10">
    <property type="match status" value="1"/>
</dbReference>
<feature type="compositionally biased region" description="Basic and acidic residues" evidence="2">
    <location>
        <begin position="418"/>
        <end position="430"/>
    </location>
</feature>
<feature type="coiled-coil region" evidence="1">
    <location>
        <begin position="281"/>
        <end position="335"/>
    </location>
</feature>
<dbReference type="PROSITE" id="PS50885">
    <property type="entry name" value="HAMP"/>
    <property type="match status" value="1"/>
</dbReference>
<dbReference type="SMART" id="SM00304">
    <property type="entry name" value="HAMP"/>
    <property type="match status" value="1"/>
</dbReference>
<evidence type="ECO:0000256" key="2">
    <source>
        <dbReference type="SAM" id="MobiDB-lite"/>
    </source>
</evidence>
<sequence>MTRQSLDESSPLIGRFDQSFLIHMIRDFFVLLVLVTALEFALKAGMVNYTFRTEGPKTTREVATVIAENVRSIMRNEGGPVAARTVYPILETNWNDLGYRIAITPAPVTTRSIEAGFGFTPEGIPREDRPEAMNNAATLPVTAEPFCLSCRSEAEVGDVLGEVVVRRDLATEFSEWVADMRLTGLLSLGKIVLHSVLLFLILRARLEPLLGLRAVVSRLARAYGGLTHRAEIRTADEFGVLARDLNLFLDRVCRLMEELDEVLQRVVTVNADILAIQGDLVEDLRAVVSNAEAQIETSERVFADLGELGDESDKLKRAMSEMIRLEERMEGIVETGSVLVQRIRPPEGEAHWAGRGSCHQKNRRAFRGERRRMSGRGGPVMDTGGKRRPPTAWDRQVSEPDSGQKGPTWPRTGRQKRLRAEREGRVRPPA</sequence>
<dbReference type="SUPFAM" id="SSF58104">
    <property type="entry name" value="Methyl-accepting chemotaxis protein (MCP) signaling domain"/>
    <property type="match status" value="1"/>
</dbReference>
<evidence type="ECO:0000313" key="6">
    <source>
        <dbReference type="Proteomes" id="UP001589670"/>
    </source>
</evidence>
<comment type="caution">
    <text evidence="5">The sequence shown here is derived from an EMBL/GenBank/DDBJ whole genome shotgun (WGS) entry which is preliminary data.</text>
</comment>
<keyword evidence="3" id="KW-1133">Transmembrane helix</keyword>
<organism evidence="5 6">
    <name type="scientific">Roseovarius ramblicola</name>
    <dbReference type="NCBI Taxonomy" id="2022336"/>
    <lineage>
        <taxon>Bacteria</taxon>
        <taxon>Pseudomonadati</taxon>
        <taxon>Pseudomonadota</taxon>
        <taxon>Alphaproteobacteria</taxon>
        <taxon>Rhodobacterales</taxon>
        <taxon>Roseobacteraceae</taxon>
        <taxon>Roseovarius</taxon>
    </lineage>
</organism>
<feature type="transmembrane region" description="Helical" evidence="3">
    <location>
        <begin position="182"/>
        <end position="202"/>
    </location>
</feature>
<dbReference type="InterPro" id="IPR003660">
    <property type="entry name" value="HAMP_dom"/>
</dbReference>
<feature type="transmembrane region" description="Helical" evidence="3">
    <location>
        <begin position="20"/>
        <end position="42"/>
    </location>
</feature>
<dbReference type="Pfam" id="PF00672">
    <property type="entry name" value="HAMP"/>
    <property type="match status" value="1"/>
</dbReference>
<evidence type="ECO:0000256" key="1">
    <source>
        <dbReference type="SAM" id="Coils"/>
    </source>
</evidence>
<name>A0ABV5I1R5_9RHOB</name>
<keyword evidence="3" id="KW-0812">Transmembrane</keyword>
<feature type="region of interest" description="Disordered" evidence="2">
    <location>
        <begin position="349"/>
        <end position="430"/>
    </location>
</feature>
<keyword evidence="6" id="KW-1185">Reference proteome</keyword>
<dbReference type="RefSeq" id="WP_377070068.1">
    <property type="nucleotide sequence ID" value="NZ_JBHMEC010000017.1"/>
</dbReference>